<protein>
    <submittedName>
        <fullName evidence="3">Uncharacterized protein</fullName>
    </submittedName>
</protein>
<gene>
    <name evidence="3" type="ORF">FCC1311_061742</name>
</gene>
<keyword evidence="2" id="KW-0812">Transmembrane</keyword>
<dbReference type="OrthoDB" id="6380093at2759"/>
<keyword evidence="4" id="KW-1185">Reference proteome</keyword>
<proteinExistence type="predicted"/>
<dbReference type="PANTHER" id="PTHR33845">
    <property type="entry name" value="C2H2-TYPE DOMAIN-CONTAINING PROTEIN"/>
    <property type="match status" value="1"/>
</dbReference>
<dbReference type="AlphaFoldDB" id="A0A2R5GPY7"/>
<evidence type="ECO:0000313" key="4">
    <source>
        <dbReference type="Proteomes" id="UP000241890"/>
    </source>
</evidence>
<accession>A0A2R5GPY7</accession>
<evidence type="ECO:0000256" key="1">
    <source>
        <dbReference type="SAM" id="MobiDB-lite"/>
    </source>
</evidence>
<keyword evidence="2" id="KW-1133">Transmembrane helix</keyword>
<comment type="caution">
    <text evidence="3">The sequence shown here is derived from an EMBL/GenBank/DDBJ whole genome shotgun (WGS) entry which is preliminary data.</text>
</comment>
<sequence length="257" mass="28413">MTVSGSHNVQTNQQQDHVEEEFDDSGNAAQDAMPDLFDLDIDGPLHAPVSQHPHLKHIKEVSIQFDNAGYYRSLLFLLGVGLLNGVCGITVKRMIKSPVQRGKSLLDAHFGQVSAKFTSFCRQGNDIATPDAIFEALKADGGIPNTITHLVDFNREAGTWAHDLRSLADRKDVRAMLMPTGRVMDAFFSDVQLDFESPTNAAMTVETFEYSGHAKDLPRYRKSSRDEAAAPNLEVSLEERGVPRAHTLAYRFSRLAG</sequence>
<dbReference type="PANTHER" id="PTHR33845:SF1">
    <property type="entry name" value="C2H2-TYPE DOMAIN-CONTAINING PROTEIN"/>
    <property type="match status" value="1"/>
</dbReference>
<organism evidence="3 4">
    <name type="scientific">Hondaea fermentalgiana</name>
    <dbReference type="NCBI Taxonomy" id="2315210"/>
    <lineage>
        <taxon>Eukaryota</taxon>
        <taxon>Sar</taxon>
        <taxon>Stramenopiles</taxon>
        <taxon>Bigyra</taxon>
        <taxon>Labyrinthulomycetes</taxon>
        <taxon>Thraustochytrida</taxon>
        <taxon>Thraustochytriidae</taxon>
        <taxon>Hondaea</taxon>
    </lineage>
</organism>
<keyword evidence="2" id="KW-0472">Membrane</keyword>
<evidence type="ECO:0000313" key="3">
    <source>
        <dbReference type="EMBL" id="GBG29954.1"/>
    </source>
</evidence>
<feature type="region of interest" description="Disordered" evidence="1">
    <location>
        <begin position="1"/>
        <end position="26"/>
    </location>
</feature>
<evidence type="ECO:0000256" key="2">
    <source>
        <dbReference type="SAM" id="Phobius"/>
    </source>
</evidence>
<dbReference type="Proteomes" id="UP000241890">
    <property type="component" value="Unassembled WGS sequence"/>
</dbReference>
<dbReference type="EMBL" id="BEYU01000068">
    <property type="protein sequence ID" value="GBG29954.1"/>
    <property type="molecule type" value="Genomic_DNA"/>
</dbReference>
<feature type="compositionally biased region" description="Polar residues" evidence="1">
    <location>
        <begin position="1"/>
        <end position="15"/>
    </location>
</feature>
<feature type="transmembrane region" description="Helical" evidence="2">
    <location>
        <begin position="70"/>
        <end position="91"/>
    </location>
</feature>
<dbReference type="InParanoid" id="A0A2R5GPY7"/>
<name>A0A2R5GPY7_9STRA</name>
<reference evidence="3 4" key="1">
    <citation type="submission" date="2017-12" db="EMBL/GenBank/DDBJ databases">
        <title>Sequencing, de novo assembly and annotation of complete genome of a new Thraustochytrid species, strain FCC1311.</title>
        <authorList>
            <person name="Sedici K."/>
            <person name="Godart F."/>
            <person name="Aiese Cigliano R."/>
            <person name="Sanseverino W."/>
            <person name="Barakat M."/>
            <person name="Ortet P."/>
            <person name="Marechal E."/>
            <person name="Cagnac O."/>
            <person name="Amato A."/>
        </authorList>
    </citation>
    <scope>NUCLEOTIDE SEQUENCE [LARGE SCALE GENOMIC DNA]</scope>
</reference>